<evidence type="ECO:0008006" key="7">
    <source>
        <dbReference type="Google" id="ProtNLM"/>
    </source>
</evidence>
<dbReference type="GO" id="GO:0006303">
    <property type="term" value="P:double-strand break repair via nonhomologous end joining"/>
    <property type="evidence" value="ECO:0007669"/>
    <property type="project" value="TreeGrafter"/>
</dbReference>
<keyword evidence="6" id="KW-1185">Reference proteome</keyword>
<feature type="compositionally biased region" description="Basic and acidic residues" evidence="4">
    <location>
        <begin position="453"/>
        <end position="465"/>
    </location>
</feature>
<evidence type="ECO:0000313" key="5">
    <source>
        <dbReference type="EMBL" id="KAG0251228.1"/>
    </source>
</evidence>
<dbReference type="PANTHER" id="PTHR23240">
    <property type="entry name" value="DNA CROSS-LINK REPAIR PROTEIN PSO2/SNM1-RELATED"/>
    <property type="match status" value="1"/>
</dbReference>
<feature type="region of interest" description="Disordered" evidence="4">
    <location>
        <begin position="375"/>
        <end position="395"/>
    </location>
</feature>
<feature type="region of interest" description="Disordered" evidence="4">
    <location>
        <begin position="411"/>
        <end position="432"/>
    </location>
</feature>
<dbReference type="InterPro" id="IPR036866">
    <property type="entry name" value="RibonucZ/Hydroxyglut_hydro"/>
</dbReference>
<evidence type="ECO:0000256" key="1">
    <source>
        <dbReference type="ARBA" id="ARBA00022722"/>
    </source>
</evidence>
<feature type="compositionally biased region" description="Acidic residues" evidence="4">
    <location>
        <begin position="413"/>
        <end position="429"/>
    </location>
</feature>
<dbReference type="GO" id="GO:0036297">
    <property type="term" value="P:interstrand cross-link repair"/>
    <property type="evidence" value="ECO:0007669"/>
    <property type="project" value="TreeGrafter"/>
</dbReference>
<dbReference type="OrthoDB" id="5561659at2759"/>
<dbReference type="Proteomes" id="UP000726737">
    <property type="component" value="Unassembled WGS sequence"/>
</dbReference>
<dbReference type="EMBL" id="JAAAJA010000609">
    <property type="protein sequence ID" value="KAG0251228.1"/>
    <property type="molecule type" value="Genomic_DNA"/>
</dbReference>
<name>A0A9P6PSN2_9FUNG</name>
<dbReference type="GO" id="GO:0000723">
    <property type="term" value="P:telomere maintenance"/>
    <property type="evidence" value="ECO:0007669"/>
    <property type="project" value="TreeGrafter"/>
</dbReference>
<dbReference type="GO" id="GO:0035312">
    <property type="term" value="F:5'-3' DNA exonuclease activity"/>
    <property type="evidence" value="ECO:0007669"/>
    <property type="project" value="TreeGrafter"/>
</dbReference>
<keyword evidence="1" id="KW-0540">Nuclease</keyword>
<dbReference type="GO" id="GO:0003684">
    <property type="term" value="F:damaged DNA binding"/>
    <property type="evidence" value="ECO:0007669"/>
    <property type="project" value="TreeGrafter"/>
</dbReference>
<gene>
    <name evidence="5" type="ORF">BG011_007757</name>
</gene>
<keyword evidence="2" id="KW-0378">Hydrolase</keyword>
<keyword evidence="3" id="KW-0269">Exonuclease</keyword>
<comment type="caution">
    <text evidence="5">The sequence shown here is derived from an EMBL/GenBank/DDBJ whole genome shotgun (WGS) entry which is preliminary data.</text>
</comment>
<protein>
    <recommendedName>
        <fullName evidence="7">DNA repair metallo-beta-lactamase domain-containing protein</fullName>
    </recommendedName>
</protein>
<evidence type="ECO:0000313" key="6">
    <source>
        <dbReference type="Proteomes" id="UP000726737"/>
    </source>
</evidence>
<dbReference type="PANTHER" id="PTHR23240:SF8">
    <property type="entry name" value="PROTEIN ARTEMIS"/>
    <property type="match status" value="1"/>
</dbReference>
<sequence length="636" mass="70995">MSTFDGLIREFPTVAIDNFKSRPGVRVYLLSHVHSDHLTGLVTRAWDAPIYCSQITAKWLPMLATRSKQLAFESGHDHAMERKYAHLAPYLEFAVSDLVNFINRRPRMAHYYIDAWTFGYEEIWIGLAKAFHTKIHVSPYLYELYEIIDDMIYPKVLPHLTLDGTTARFHSCRLGRSCGYGGAGGEHSSARELIRIQPNVSWFSAMLTPERLKQTDSVIAQGQVIGRSIPYSIKEKLPRSIGKKDDLCYLVKLVTPRAIFPCVLHRDSVFSTFYRSNRETIALLSNYLPDPALPTTASEENKSRQHCRNDGITTDFQSFHRAKGFRVLDMNDGILGVASATSSLQSSRQQQQHQEQQRHNTRAIIALTNEDIKAGSKSSAALKQPSPMLSPRSNHLRKKMKKLMRQLRNTASLEEESGLEWKEEDESTLEEGPLSLDLENIERKRKWWMHDNDRGQSTTLEDHTGGGETDSQSISGPPHSNGLVNDASCQEQQGIVSERKDDGECQQEDAPKGWYDQSSLELVPDMLVFDDNAEEQQEGQLSDCAAQSVESKGYVSSRSSSIAASVYSLGEVPVSMAETRHSLGDKVAADVLPMHGSPLIVELTPEAAVDASSSIEFTCDVVSTPSTIADSTIDNA</sequence>
<evidence type="ECO:0000256" key="3">
    <source>
        <dbReference type="ARBA" id="ARBA00022839"/>
    </source>
</evidence>
<dbReference type="Gene3D" id="3.60.15.10">
    <property type="entry name" value="Ribonuclease Z/Hydroxyacylglutathione hydrolase-like"/>
    <property type="match status" value="1"/>
</dbReference>
<dbReference type="SUPFAM" id="SSF56281">
    <property type="entry name" value="Metallo-hydrolase/oxidoreductase"/>
    <property type="match status" value="1"/>
</dbReference>
<evidence type="ECO:0000256" key="2">
    <source>
        <dbReference type="ARBA" id="ARBA00022801"/>
    </source>
</evidence>
<feature type="region of interest" description="Disordered" evidence="4">
    <location>
        <begin position="453"/>
        <end position="485"/>
    </location>
</feature>
<organism evidence="5 6">
    <name type="scientific">Mortierella polycephala</name>
    <dbReference type="NCBI Taxonomy" id="41804"/>
    <lineage>
        <taxon>Eukaryota</taxon>
        <taxon>Fungi</taxon>
        <taxon>Fungi incertae sedis</taxon>
        <taxon>Mucoromycota</taxon>
        <taxon>Mortierellomycotina</taxon>
        <taxon>Mortierellomycetes</taxon>
        <taxon>Mortierellales</taxon>
        <taxon>Mortierellaceae</taxon>
        <taxon>Mortierella</taxon>
    </lineage>
</organism>
<evidence type="ECO:0000256" key="4">
    <source>
        <dbReference type="SAM" id="MobiDB-lite"/>
    </source>
</evidence>
<proteinExistence type="predicted"/>
<dbReference type="AlphaFoldDB" id="A0A9P6PSN2"/>
<accession>A0A9P6PSN2</accession>
<reference evidence="5" key="1">
    <citation type="journal article" date="2020" name="Fungal Divers.">
        <title>Resolving the Mortierellaceae phylogeny through synthesis of multi-gene phylogenetics and phylogenomics.</title>
        <authorList>
            <person name="Vandepol N."/>
            <person name="Liber J."/>
            <person name="Desiro A."/>
            <person name="Na H."/>
            <person name="Kennedy M."/>
            <person name="Barry K."/>
            <person name="Grigoriev I.V."/>
            <person name="Miller A.N."/>
            <person name="O'Donnell K."/>
            <person name="Stajich J.E."/>
            <person name="Bonito G."/>
        </authorList>
    </citation>
    <scope>NUCLEOTIDE SEQUENCE</scope>
    <source>
        <strain evidence="5">KOD948</strain>
    </source>
</reference>